<dbReference type="CDD" id="cd03141">
    <property type="entry name" value="GATase1_Hsp31_like"/>
    <property type="match status" value="1"/>
</dbReference>
<accession>A0AAV9NLA4</accession>
<evidence type="ECO:0000256" key="5">
    <source>
        <dbReference type="ARBA" id="ARBA00048082"/>
    </source>
</evidence>
<sequence length="229" mass="25152">MSSKTKVLFVLTSAKQGWYLPEFAHPYQVLEKHIEVTIASPLGHSVVDPISVRLFKDDAYCQEFFATKKDLWTSTALLSSYAGRASEFDMIFIVGGFGPMWDLATDETSIGLIKDFYEAGKYVVGLCHGAAAFVNVKLSDGSYLLKGHPVTGFSDLEEEQAIATKVAPDGIPFDLQKQLNERSGGLYEKNPEAWQPHVVVATPKLIFGQNPNSAHPLSVKVLEILQGKS</sequence>
<dbReference type="EC" id="4.2.1.130" evidence="1"/>
<evidence type="ECO:0000256" key="2">
    <source>
        <dbReference type="ARBA" id="ARBA00023016"/>
    </source>
</evidence>
<reference evidence="7 8" key="1">
    <citation type="submission" date="2023-08" db="EMBL/GenBank/DDBJ databases">
        <title>Black Yeasts Isolated from many extreme environments.</title>
        <authorList>
            <person name="Coleine C."/>
            <person name="Stajich J.E."/>
            <person name="Selbmann L."/>
        </authorList>
    </citation>
    <scope>NUCLEOTIDE SEQUENCE [LARGE SCALE GENOMIC DNA]</scope>
    <source>
        <strain evidence="7 8">CCFEE 5792</strain>
    </source>
</reference>
<evidence type="ECO:0000256" key="4">
    <source>
        <dbReference type="ARBA" id="ARBA00038493"/>
    </source>
</evidence>
<comment type="caution">
    <text evidence="7">The sequence shown here is derived from an EMBL/GenBank/DDBJ whole genome shotgun (WGS) entry which is preliminary data.</text>
</comment>
<proteinExistence type="inferred from homology"/>
<dbReference type="InterPro" id="IPR002818">
    <property type="entry name" value="DJ-1/PfpI"/>
</dbReference>
<dbReference type="SUPFAM" id="SSF52317">
    <property type="entry name" value="Class I glutamine amidotransferase-like"/>
    <property type="match status" value="1"/>
</dbReference>
<evidence type="ECO:0000259" key="6">
    <source>
        <dbReference type="Pfam" id="PF01965"/>
    </source>
</evidence>
<dbReference type="AlphaFoldDB" id="A0AAV9NLA4"/>
<evidence type="ECO:0000256" key="3">
    <source>
        <dbReference type="ARBA" id="ARBA00023239"/>
    </source>
</evidence>
<keyword evidence="8" id="KW-1185">Reference proteome</keyword>
<dbReference type="EMBL" id="JAVRRD010000004">
    <property type="protein sequence ID" value="KAK5060199.1"/>
    <property type="molecule type" value="Genomic_DNA"/>
</dbReference>
<keyword evidence="2" id="KW-0346">Stress response</keyword>
<feature type="domain" description="DJ-1/PfpI" evidence="6">
    <location>
        <begin position="7"/>
        <end position="153"/>
    </location>
</feature>
<comment type="similarity">
    <text evidence="4">Belongs to the peptidase C56 family. HSP31-like subfamily.</text>
</comment>
<dbReference type="PANTHER" id="PTHR48094:SF11">
    <property type="entry name" value="GLUTATHIONE-INDEPENDENT GLYOXALASE HSP31-RELATED"/>
    <property type="match status" value="1"/>
</dbReference>
<dbReference type="GO" id="GO:0019172">
    <property type="term" value="F:glyoxalase III activity"/>
    <property type="evidence" value="ECO:0007669"/>
    <property type="project" value="UniProtKB-EC"/>
</dbReference>
<dbReference type="Gene3D" id="3.40.50.880">
    <property type="match status" value="1"/>
</dbReference>
<dbReference type="InterPro" id="IPR029062">
    <property type="entry name" value="Class_I_gatase-like"/>
</dbReference>
<dbReference type="RefSeq" id="XP_064710020.1">
    <property type="nucleotide sequence ID" value="XM_064853621.1"/>
</dbReference>
<keyword evidence="3" id="KW-0456">Lyase</keyword>
<comment type="catalytic activity">
    <reaction evidence="5">
        <text>methylglyoxal + H2O = (R)-lactate + H(+)</text>
        <dbReference type="Rhea" id="RHEA:27754"/>
        <dbReference type="ChEBI" id="CHEBI:15377"/>
        <dbReference type="ChEBI" id="CHEBI:15378"/>
        <dbReference type="ChEBI" id="CHEBI:16004"/>
        <dbReference type="ChEBI" id="CHEBI:17158"/>
        <dbReference type="EC" id="4.2.1.130"/>
    </reaction>
</comment>
<organism evidence="7 8">
    <name type="scientific">Exophiala bonariae</name>
    <dbReference type="NCBI Taxonomy" id="1690606"/>
    <lineage>
        <taxon>Eukaryota</taxon>
        <taxon>Fungi</taxon>
        <taxon>Dikarya</taxon>
        <taxon>Ascomycota</taxon>
        <taxon>Pezizomycotina</taxon>
        <taxon>Eurotiomycetes</taxon>
        <taxon>Chaetothyriomycetidae</taxon>
        <taxon>Chaetothyriales</taxon>
        <taxon>Herpotrichiellaceae</taxon>
        <taxon>Exophiala</taxon>
    </lineage>
</organism>
<dbReference type="Pfam" id="PF01965">
    <property type="entry name" value="DJ-1_PfpI"/>
    <property type="match status" value="1"/>
</dbReference>
<gene>
    <name evidence="7" type="ORF">LTR84_010084</name>
</gene>
<evidence type="ECO:0000313" key="7">
    <source>
        <dbReference type="EMBL" id="KAK5060199.1"/>
    </source>
</evidence>
<name>A0AAV9NLA4_9EURO</name>
<dbReference type="InterPro" id="IPR050325">
    <property type="entry name" value="Prot/Nucl_acid_deglycase"/>
</dbReference>
<protein>
    <recommendedName>
        <fullName evidence="1">D-lactate dehydratase</fullName>
        <ecNumber evidence="1">4.2.1.130</ecNumber>
    </recommendedName>
</protein>
<dbReference type="GO" id="GO:0005737">
    <property type="term" value="C:cytoplasm"/>
    <property type="evidence" value="ECO:0007669"/>
    <property type="project" value="TreeGrafter"/>
</dbReference>
<dbReference type="GeneID" id="89978242"/>
<dbReference type="GO" id="GO:0019243">
    <property type="term" value="P:methylglyoxal catabolic process to D-lactate via S-lactoyl-glutathione"/>
    <property type="evidence" value="ECO:0007669"/>
    <property type="project" value="TreeGrafter"/>
</dbReference>
<evidence type="ECO:0000256" key="1">
    <source>
        <dbReference type="ARBA" id="ARBA00013134"/>
    </source>
</evidence>
<evidence type="ECO:0000313" key="8">
    <source>
        <dbReference type="Proteomes" id="UP001358417"/>
    </source>
</evidence>
<dbReference type="PANTHER" id="PTHR48094">
    <property type="entry name" value="PROTEIN/NUCLEIC ACID DEGLYCASE DJ-1-RELATED"/>
    <property type="match status" value="1"/>
</dbReference>
<dbReference type="Proteomes" id="UP001358417">
    <property type="component" value="Unassembled WGS sequence"/>
</dbReference>